<dbReference type="EMBL" id="GL732696">
    <property type="protein sequence ID" value="EFX66667.1"/>
    <property type="molecule type" value="Genomic_DNA"/>
</dbReference>
<evidence type="ECO:0000256" key="3">
    <source>
        <dbReference type="ARBA" id="ARBA00022729"/>
    </source>
</evidence>
<dbReference type="InterPro" id="IPR008983">
    <property type="entry name" value="Tumour_necrosis_fac-like_dom"/>
</dbReference>
<sequence>MWTTLFVSILVLVNVCPSNTSKISPWTKLQISPTELCSMPYGSFRVNIYQHASNNKSDQSNNKFFYAPIALLDHKSAVSQFNNITMLAEIRFRVEMWNDIVESEVVKYLSKVVDHEVHPHQVQVIPFEKVVLVSTIPPKADSLTTNWLPLEFHKSLPFSLSCFERNVCDQLAQDMRSKPEQFNYLKFLFSWTCQTTETKDTVIRIENVISSQMVNKLQRRFSQDTKEVFLTANDEKRFLAEISTNVLMDNFKDSDIVSPHSGQVVYNSLNNLLFSSTATIKDQSDWELVFWTDDFYRPDKTSDTLNKIFEKMNTEGQEKLRRLYQHADKIDGEEAKFTELFSDEANFINELSRHGSTTKEGIEKFYRESKDHVIWASDKFVPKLLSLNRFKLAQLRDQQSLQYRKVSIRYTTAALSIPMNFAQNADMTVTDEWHSLKLSVANLTKGLLGKTSAENFDKIPRSCDDLRRIGHTHSGLYSIMGAQMVESVYCNFTKLSSDAGIKLNYIIIKLRIYSFESTFADFQKLIGFLDVKSSPTYFFVQRKTKFGKKNIPIPFEVERLNAGGAMNLETGKFTAPVSGTYFFSFSGVMVFGSTYQFINIGLYKNDELMGAGHSDESSQSEMLSLQSTLNLKRGDEIWLQIFSMSTSGGGIRGDYFNNFNGFLLQENTFETHGNLTL</sequence>
<dbReference type="Gene3D" id="2.60.120.40">
    <property type="match status" value="1"/>
</dbReference>
<feature type="chain" id="PRO_5003241900" description="C1q domain-containing protein" evidence="4">
    <location>
        <begin position="21"/>
        <end position="677"/>
    </location>
</feature>
<dbReference type="SUPFAM" id="SSF49842">
    <property type="entry name" value="TNF-like"/>
    <property type="match status" value="1"/>
</dbReference>
<dbReference type="InParanoid" id="E9HNH2"/>
<evidence type="ECO:0000259" key="5">
    <source>
        <dbReference type="PROSITE" id="PS50871"/>
    </source>
</evidence>
<dbReference type="HOGENOM" id="CLU_020234_0_0_1"/>
<accession>E9HNH2</accession>
<dbReference type="SMART" id="SM00110">
    <property type="entry name" value="C1Q"/>
    <property type="match status" value="1"/>
</dbReference>
<organism evidence="6 7">
    <name type="scientific">Daphnia pulex</name>
    <name type="common">Water flea</name>
    <dbReference type="NCBI Taxonomy" id="6669"/>
    <lineage>
        <taxon>Eukaryota</taxon>
        <taxon>Metazoa</taxon>
        <taxon>Ecdysozoa</taxon>
        <taxon>Arthropoda</taxon>
        <taxon>Crustacea</taxon>
        <taxon>Branchiopoda</taxon>
        <taxon>Diplostraca</taxon>
        <taxon>Cladocera</taxon>
        <taxon>Anomopoda</taxon>
        <taxon>Daphniidae</taxon>
        <taxon>Daphnia</taxon>
    </lineage>
</organism>
<dbReference type="InterPro" id="IPR001073">
    <property type="entry name" value="C1q_dom"/>
</dbReference>
<dbReference type="PhylomeDB" id="E9HNH2"/>
<name>E9HNH2_DAPPU</name>
<reference evidence="6 7" key="1">
    <citation type="journal article" date="2011" name="Science">
        <title>The ecoresponsive genome of Daphnia pulex.</title>
        <authorList>
            <person name="Colbourne J.K."/>
            <person name="Pfrender M.E."/>
            <person name="Gilbert D."/>
            <person name="Thomas W.K."/>
            <person name="Tucker A."/>
            <person name="Oakley T.H."/>
            <person name="Tokishita S."/>
            <person name="Aerts A."/>
            <person name="Arnold G.J."/>
            <person name="Basu M.K."/>
            <person name="Bauer D.J."/>
            <person name="Caceres C.E."/>
            <person name="Carmel L."/>
            <person name="Casola C."/>
            <person name="Choi J.H."/>
            <person name="Detter J.C."/>
            <person name="Dong Q."/>
            <person name="Dusheyko S."/>
            <person name="Eads B.D."/>
            <person name="Frohlich T."/>
            <person name="Geiler-Samerotte K.A."/>
            <person name="Gerlach D."/>
            <person name="Hatcher P."/>
            <person name="Jogdeo S."/>
            <person name="Krijgsveld J."/>
            <person name="Kriventseva E.V."/>
            <person name="Kultz D."/>
            <person name="Laforsch C."/>
            <person name="Lindquist E."/>
            <person name="Lopez J."/>
            <person name="Manak J.R."/>
            <person name="Muller J."/>
            <person name="Pangilinan J."/>
            <person name="Patwardhan R.P."/>
            <person name="Pitluck S."/>
            <person name="Pritham E.J."/>
            <person name="Rechtsteiner A."/>
            <person name="Rho M."/>
            <person name="Rogozin I.B."/>
            <person name="Sakarya O."/>
            <person name="Salamov A."/>
            <person name="Schaack S."/>
            <person name="Shapiro H."/>
            <person name="Shiga Y."/>
            <person name="Skalitzky C."/>
            <person name="Smith Z."/>
            <person name="Souvorov A."/>
            <person name="Sung W."/>
            <person name="Tang Z."/>
            <person name="Tsuchiya D."/>
            <person name="Tu H."/>
            <person name="Vos H."/>
            <person name="Wang M."/>
            <person name="Wolf Y.I."/>
            <person name="Yamagata H."/>
            <person name="Yamada T."/>
            <person name="Ye Y."/>
            <person name="Shaw J.R."/>
            <person name="Andrews J."/>
            <person name="Crease T.J."/>
            <person name="Tang H."/>
            <person name="Lucas S.M."/>
            <person name="Robertson H.M."/>
            <person name="Bork P."/>
            <person name="Koonin E.V."/>
            <person name="Zdobnov E.M."/>
            <person name="Grigoriev I.V."/>
            <person name="Lynch M."/>
            <person name="Boore J.L."/>
        </authorList>
    </citation>
    <scope>NUCLEOTIDE SEQUENCE [LARGE SCALE GENOMIC DNA]</scope>
</reference>
<dbReference type="PANTHER" id="PTHR22923:SF62">
    <property type="entry name" value="CVP18"/>
    <property type="match status" value="1"/>
</dbReference>
<dbReference type="GO" id="GO:0005615">
    <property type="term" value="C:extracellular space"/>
    <property type="evidence" value="ECO:0000318"/>
    <property type="project" value="GO_Central"/>
</dbReference>
<comment type="subcellular location">
    <subcellularLocation>
        <location evidence="1">Secreted</location>
    </subcellularLocation>
</comment>
<dbReference type="AlphaFoldDB" id="E9HNH2"/>
<feature type="domain" description="C1q" evidence="5">
    <location>
        <begin position="531"/>
        <end position="670"/>
    </location>
</feature>
<keyword evidence="7" id="KW-1185">Reference proteome</keyword>
<dbReference type="Pfam" id="PF00386">
    <property type="entry name" value="C1q"/>
    <property type="match status" value="1"/>
</dbReference>
<evidence type="ECO:0000313" key="7">
    <source>
        <dbReference type="Proteomes" id="UP000000305"/>
    </source>
</evidence>
<dbReference type="PROSITE" id="PS50871">
    <property type="entry name" value="C1Q"/>
    <property type="match status" value="1"/>
</dbReference>
<dbReference type="eggNOG" id="ENOG502SBZT">
    <property type="taxonomic scope" value="Eukaryota"/>
</dbReference>
<dbReference type="KEGG" id="dpx:DAPPUDRAFT_116078"/>
<keyword evidence="2" id="KW-0964">Secreted</keyword>
<evidence type="ECO:0000256" key="4">
    <source>
        <dbReference type="SAM" id="SignalP"/>
    </source>
</evidence>
<feature type="signal peptide" evidence="4">
    <location>
        <begin position="1"/>
        <end position="20"/>
    </location>
</feature>
<evidence type="ECO:0000256" key="2">
    <source>
        <dbReference type="ARBA" id="ARBA00022525"/>
    </source>
</evidence>
<proteinExistence type="predicted"/>
<dbReference type="PRINTS" id="PR00007">
    <property type="entry name" value="COMPLEMNTC1Q"/>
</dbReference>
<dbReference type="InterPro" id="IPR050822">
    <property type="entry name" value="Cerebellin_Synaptic_Org"/>
</dbReference>
<dbReference type="Proteomes" id="UP000000305">
    <property type="component" value="Unassembled WGS sequence"/>
</dbReference>
<dbReference type="OrthoDB" id="9889709at2759"/>
<evidence type="ECO:0000256" key="1">
    <source>
        <dbReference type="ARBA" id="ARBA00004613"/>
    </source>
</evidence>
<protein>
    <recommendedName>
        <fullName evidence="5">C1q domain-containing protein</fullName>
    </recommendedName>
</protein>
<keyword evidence="3 4" id="KW-0732">Signal</keyword>
<evidence type="ECO:0000313" key="6">
    <source>
        <dbReference type="EMBL" id="EFX66667.1"/>
    </source>
</evidence>
<gene>
    <name evidence="6" type="ORF">DAPPUDRAFT_116078</name>
</gene>
<dbReference type="PANTHER" id="PTHR22923">
    <property type="entry name" value="CEREBELLIN-RELATED"/>
    <property type="match status" value="1"/>
</dbReference>